<comment type="caution">
    <text evidence="3">The sequence shown here is derived from an EMBL/GenBank/DDBJ whole genome shotgun (WGS) entry which is preliminary data.</text>
</comment>
<keyword evidence="1" id="KW-1133">Transmembrane helix</keyword>
<evidence type="ECO:0000313" key="4">
    <source>
        <dbReference type="Proteomes" id="UP000037773"/>
    </source>
</evidence>
<dbReference type="RefSeq" id="WP_030831518.1">
    <property type="nucleotide sequence ID" value="NZ_LGCN01000197.1"/>
</dbReference>
<evidence type="ECO:0000259" key="2">
    <source>
        <dbReference type="Pfam" id="PF04892"/>
    </source>
</evidence>
<proteinExistence type="predicted"/>
<organism evidence="3 4">
    <name type="scientific">Streptomyces caelestis</name>
    <dbReference type="NCBI Taxonomy" id="36816"/>
    <lineage>
        <taxon>Bacteria</taxon>
        <taxon>Bacillati</taxon>
        <taxon>Actinomycetota</taxon>
        <taxon>Actinomycetes</taxon>
        <taxon>Kitasatosporales</taxon>
        <taxon>Streptomycetaceae</taxon>
        <taxon>Streptomyces</taxon>
    </lineage>
</organism>
<reference evidence="3 4" key="1">
    <citation type="submission" date="2015-07" db="EMBL/GenBank/DDBJ databases">
        <authorList>
            <person name="Noorani M."/>
        </authorList>
    </citation>
    <scope>NUCLEOTIDE SEQUENCE [LARGE SCALE GENOMIC DNA]</scope>
    <source>
        <strain evidence="3 4">NRRL B-24567</strain>
    </source>
</reference>
<feature type="transmembrane region" description="Helical" evidence="1">
    <location>
        <begin position="140"/>
        <end position="156"/>
    </location>
</feature>
<dbReference type="OrthoDB" id="4335631at2"/>
<keyword evidence="4" id="KW-1185">Reference proteome</keyword>
<sequence>MFAAIFDGHYGFLAALTFVGLAMGGLAWWTATRKGSPHGLWWLALTATVTGVLGVTSFGGGQASRQCVINHDLAEPFHTAQGLLNLAMFVPVGCFALLALRRPVPAFLGTAALPCLIELSQATIPFVARGCDSADVEMNLLGGLIGLLTAGAFLARRHRLDWSGWAKPAAVAGLAVAIIGTVVFRTLVSSVHYDGTGLSAPGEDQRKAVTQAVQRAFGDRFPVTNVYVQPCLDVQCTNLIFKVGDNGTGTLEWPGQRHLNILLEASSEPGANSFPVAAAAAPRDKDDAYRTAETYMRSHYNWAAGATLHRTEPVGEDAEFGWITSWRFMDNDILMPRMLDVQVNRAGRISQVDVTMGPTELDLPATKISKERAEQLVLEHLRDEAEAGGNPPPDVTVDAFTLKANDRGRGWRPEWIVNSLPPHEEGTESVTTTNWVDALDGTVHISAYPPL</sequence>
<feature type="transmembrane region" description="Helical" evidence="1">
    <location>
        <begin position="168"/>
        <end position="188"/>
    </location>
</feature>
<evidence type="ECO:0000313" key="3">
    <source>
        <dbReference type="EMBL" id="KOT37565.1"/>
    </source>
</evidence>
<name>A0A0M8QP50_9ACTN</name>
<gene>
    <name evidence="3" type="ORF">ADK41_19645</name>
</gene>
<feature type="transmembrane region" description="Helical" evidence="1">
    <location>
        <begin position="40"/>
        <end position="60"/>
    </location>
</feature>
<dbReference type="Proteomes" id="UP000037773">
    <property type="component" value="Unassembled WGS sequence"/>
</dbReference>
<dbReference type="AlphaFoldDB" id="A0A0M8QP50"/>
<feature type="domain" description="VanZ-like" evidence="2">
    <location>
        <begin position="75"/>
        <end position="150"/>
    </location>
</feature>
<dbReference type="Pfam" id="PF04892">
    <property type="entry name" value="VanZ"/>
    <property type="match status" value="1"/>
</dbReference>
<keyword evidence="1" id="KW-0812">Transmembrane</keyword>
<dbReference type="PATRIC" id="fig|36816.3.peg.4252"/>
<dbReference type="EMBL" id="LGCN01000197">
    <property type="protein sequence ID" value="KOT37565.1"/>
    <property type="molecule type" value="Genomic_DNA"/>
</dbReference>
<accession>A0A0M8QP50</accession>
<protein>
    <recommendedName>
        <fullName evidence="2">VanZ-like domain-containing protein</fullName>
    </recommendedName>
</protein>
<feature type="transmembrane region" description="Helical" evidence="1">
    <location>
        <begin position="107"/>
        <end position="128"/>
    </location>
</feature>
<keyword evidence="1" id="KW-0472">Membrane</keyword>
<feature type="transmembrane region" description="Helical" evidence="1">
    <location>
        <begin position="12"/>
        <end position="31"/>
    </location>
</feature>
<evidence type="ECO:0000256" key="1">
    <source>
        <dbReference type="SAM" id="Phobius"/>
    </source>
</evidence>
<feature type="transmembrane region" description="Helical" evidence="1">
    <location>
        <begin position="80"/>
        <end position="100"/>
    </location>
</feature>
<dbReference type="InterPro" id="IPR006976">
    <property type="entry name" value="VanZ-like"/>
</dbReference>